<dbReference type="SMART" id="SM00257">
    <property type="entry name" value="LysM"/>
    <property type="match status" value="1"/>
</dbReference>
<feature type="compositionally biased region" description="Low complexity" evidence="3">
    <location>
        <begin position="1382"/>
        <end position="1400"/>
    </location>
</feature>
<feature type="coiled-coil region" evidence="2">
    <location>
        <begin position="1494"/>
        <end position="1620"/>
    </location>
</feature>
<keyword evidence="4" id="KW-1133">Transmembrane helix</keyword>
<dbReference type="GO" id="GO:0098003">
    <property type="term" value="P:viral tail assembly"/>
    <property type="evidence" value="ECO:0007669"/>
    <property type="project" value="UniProtKB-KW"/>
</dbReference>
<feature type="coiled-coil region" evidence="2">
    <location>
        <begin position="68"/>
        <end position="97"/>
    </location>
</feature>
<dbReference type="PANTHER" id="PTHR33734">
    <property type="entry name" value="LYSM DOMAIN-CONTAINING GPI-ANCHORED PROTEIN 2"/>
    <property type="match status" value="1"/>
</dbReference>
<feature type="region of interest" description="Disordered" evidence="3">
    <location>
        <begin position="1373"/>
        <end position="1407"/>
    </location>
</feature>
<dbReference type="SUPFAM" id="SSF54106">
    <property type="entry name" value="LysM domain"/>
    <property type="match status" value="1"/>
</dbReference>
<keyword evidence="4" id="KW-0812">Transmembrane</keyword>
<dbReference type="EMBL" id="BK015023">
    <property type="protein sequence ID" value="DAD87616.1"/>
    <property type="molecule type" value="Genomic_DNA"/>
</dbReference>
<sequence>MNTVVVKAQVDRGDLNKLIQDLSRLKDVDVKVAIDTSAIKAADKATLDLIKSTAKLANALAKTETASNAAARAQAQQTNAEANLIKAKAQLKHAESEQALAAERTIQTTERTRQAELALEKQALKTAESHNKLANGTKQSADAMQRFYDRVGKSVGNAGTDMSDGVKGIKDYILSLDGLSDATVKATGSTTIAGRDVQQFSAAVQNADGTVSTFKFSLDTATGELYQLNTGVKEGTAATNKFEQGLKALGERIKATAIRQLASALKEALQQMKAVDDQLVEVRKVTDASNERLAAMEQQAYKTASALGISADSYLESVAEFARAGYSEQSEVLAELAAKTQIVGDTNAETANQFLISVDAAYKYNGSIEELTRVLDGANEIDNKYATSIEKIAEGLGKVAPIAAQAHVGINELSAAIGTITAVTQRSGTETATALRALFLNIMGDTKTEIDEGVTWTTGEIAGLRDVIREYASEAYNAAKASGEVINPMKAIEGLAKSMQDGLLTEQKLVSMVSDIGGKLRTSQLLALIQNWDMYQSMLADYGNAVGSADKEVANAMDSWTRKTEVLKNTWTEFIQKTITTDAIKGILDLATGLVKFADNAGLAAIAVGGLILAFKTDNVIGFAKAIANSVQNVISSVRAVASATAATITNTAATQANTAAKAANAAATSALVTTIGVVVAAFAVAVMAIKRHAQAVKEAREEAVKTSEQDIQTAKGIQSLKERYIEIIDSEESEAQKSKEIAEIQKELQEQYGLTAAALSDLNGSREKALGLLDDEYAAYVNAAWREIRNDYRTAQDAFDNLMGGSHEGVIDVTEIEGAGEALDEITPKLEEYGITLEELSDGSYHISLDMDAFDNPQDMVDMLTEASNFVDSFTERNKELGKDISGAVAVQGMISGEISRAQGVIDKWGGSYEAGVKAQAEWITLQYKEQLENAKSAEEFELLRTRIIGANGATVDLRKELFSTIDAFKDENDAVKDGTASLSEQIDSVVDLTNELGNAKAAIQNFDDAMEGGEKGDTWDRYSKIYNEDFLKNFEEGKFGSNAYRAAIRLFLSEDTLRELNYDYEKAGQMLAGAFYRGMFDPDGGDYGQNFIEQLKTQANEAGEVLTASGEVVAKIWENADGSISYVVEDAEKLADAISLNEEVVNAAGEALSIYNDGVTATDEEILDLAQKMGVLTEKAEGVKSLDLESFINGLAAAGGSAETIWKIVEALQGMDDIELEDADADIGNLIDEAVAAQGKLKDTGTTIKDLNNESAAPEVGLDTTVFYNKLKIVRDALQQLSNTTVTVAVNTKQASAGGSDNHPGGETLVNEEGPEIIQEGNTARIAGGGQPTITNIQPGATVFTAAETREILGRGDSSQIISAASNGFSGSISANQRTSSSSKKSSSRSSRSGSSSSVKNDSDAILQNHKDTVALLESELDLLEAQDAPTKAQVDKIVQIRGALMAQINYMQSIGASQTEINKLYKDWYDWNDKIAKLQKAMWDELDDAVDNELKDAKDLRDKRLEELEKELDALKEARDIKEDEVTLEEKQLAVEEARKNLLNAQNERTVRQYNAATGQWEWVANAKNVQSAQEALEKAEKDLADFKDDLAYDAAVAEIEAKKDAINAEYDALEEGWDEILKSLEEPSKTIAEVLKNIAENATPEMYDQINKVNEMLKKFGYSIDIATGGGTSVGGGTPAPSSSSGGGGVTTYTVKRGDTLSGIARRYGTTVQTLASLNGIGNPNLIYAGQVLRLYDSGGILHGYGAIKATGQDEGVLPPALTQAMLSPSADSTFRARMAELNYLYGVTDKIGGVMPGMVDNRIGSQHNGNLYQYGNITIDEQRAKTMTLYELAQTSRRLGLYKNAN</sequence>
<dbReference type="Gene3D" id="3.10.350.10">
    <property type="entry name" value="LysM domain"/>
    <property type="match status" value="1"/>
</dbReference>
<evidence type="ECO:0000256" key="1">
    <source>
        <dbReference type="ARBA" id="ARBA00022465"/>
    </source>
</evidence>
<keyword evidence="1" id="KW-1245">Viral tail assembly</keyword>
<dbReference type="Pfam" id="PF01476">
    <property type="entry name" value="LysM"/>
    <property type="match status" value="1"/>
</dbReference>
<dbReference type="InterPro" id="IPR018392">
    <property type="entry name" value="LysM"/>
</dbReference>
<dbReference type="InterPro" id="IPR010090">
    <property type="entry name" value="Phage_tape_meas"/>
</dbReference>
<evidence type="ECO:0000256" key="2">
    <source>
        <dbReference type="SAM" id="Coils"/>
    </source>
</evidence>
<feature type="coiled-coil region" evidence="2">
    <location>
        <begin position="258"/>
        <end position="285"/>
    </location>
</feature>
<dbReference type="PROSITE" id="PS51782">
    <property type="entry name" value="LYSM"/>
    <property type="match status" value="1"/>
</dbReference>
<accession>A0A8S5MZH0</accession>
<keyword evidence="1" id="KW-1188">Viral release from host cell</keyword>
<dbReference type="PANTHER" id="PTHR33734:SF22">
    <property type="entry name" value="MEMBRANE-BOUND LYTIC MUREIN TRANSGLYCOSYLASE D"/>
    <property type="match status" value="1"/>
</dbReference>
<dbReference type="NCBIfam" id="TIGR01760">
    <property type="entry name" value="tape_meas_TP901"/>
    <property type="match status" value="1"/>
</dbReference>
<dbReference type="CDD" id="cd00118">
    <property type="entry name" value="LysM"/>
    <property type="match status" value="1"/>
</dbReference>
<proteinExistence type="predicted"/>
<evidence type="ECO:0000256" key="4">
    <source>
        <dbReference type="SAM" id="Phobius"/>
    </source>
</evidence>
<keyword evidence="2" id="KW-0175">Coiled coil</keyword>
<dbReference type="InterPro" id="IPR036779">
    <property type="entry name" value="LysM_dom_sf"/>
</dbReference>
<dbReference type="Pfam" id="PF10145">
    <property type="entry name" value="PhageMin_Tail"/>
    <property type="match status" value="1"/>
</dbReference>
<reference evidence="6" key="1">
    <citation type="journal article" date="2021" name="Proc. Natl. Acad. Sci. U.S.A.">
        <title>A Catalog of Tens of Thousands of Viruses from Human Metagenomes Reveals Hidden Associations with Chronic Diseases.</title>
        <authorList>
            <person name="Tisza M.J."/>
            <person name="Buck C.B."/>
        </authorList>
    </citation>
    <scope>NUCLEOTIDE SEQUENCE</scope>
    <source>
        <strain evidence="6">CtoMB99</strain>
    </source>
</reference>
<feature type="transmembrane region" description="Helical" evidence="4">
    <location>
        <begin position="666"/>
        <end position="690"/>
    </location>
</feature>
<protein>
    <submittedName>
        <fullName evidence="6">Minor tail protein</fullName>
    </submittedName>
</protein>
<evidence type="ECO:0000313" key="6">
    <source>
        <dbReference type="EMBL" id="DAD87616.1"/>
    </source>
</evidence>
<keyword evidence="4" id="KW-0472">Membrane</keyword>
<evidence type="ECO:0000256" key="3">
    <source>
        <dbReference type="SAM" id="MobiDB-lite"/>
    </source>
</evidence>
<feature type="domain" description="LysM" evidence="5">
    <location>
        <begin position="1695"/>
        <end position="1739"/>
    </location>
</feature>
<organism evidence="6">
    <name type="scientific">Siphoviridae sp. ctoMB99</name>
    <dbReference type="NCBI Taxonomy" id="2826459"/>
    <lineage>
        <taxon>Viruses</taxon>
        <taxon>Duplodnaviria</taxon>
        <taxon>Heunggongvirae</taxon>
        <taxon>Uroviricota</taxon>
        <taxon>Caudoviricetes</taxon>
    </lineage>
</organism>
<evidence type="ECO:0000259" key="5">
    <source>
        <dbReference type="PROSITE" id="PS51782"/>
    </source>
</evidence>
<name>A0A8S5MZH0_9CAUD</name>